<dbReference type="Gene3D" id="3.60.40.10">
    <property type="entry name" value="PPM-type phosphatase domain"/>
    <property type="match status" value="1"/>
</dbReference>
<evidence type="ECO:0000256" key="4">
    <source>
        <dbReference type="SAM" id="SignalP"/>
    </source>
</evidence>
<dbReference type="Pfam" id="PF07696">
    <property type="entry name" value="7TMR-DISMED2"/>
    <property type="match status" value="1"/>
</dbReference>
<dbReference type="eggNOG" id="COG2208">
    <property type="taxonomic scope" value="Bacteria"/>
</dbReference>
<dbReference type="PANTHER" id="PTHR43156:SF9">
    <property type="entry name" value="HAMP DOMAIN-CONTAINING PROTEIN"/>
    <property type="match status" value="1"/>
</dbReference>
<gene>
    <name evidence="6" type="ORF">M23134_00481</name>
</gene>
<evidence type="ECO:0000259" key="5">
    <source>
        <dbReference type="SMART" id="SM00331"/>
    </source>
</evidence>
<accession>A1ZJ61</accession>
<feature type="transmembrane region" description="Helical" evidence="3">
    <location>
        <begin position="335"/>
        <end position="354"/>
    </location>
</feature>
<dbReference type="Pfam" id="PF07228">
    <property type="entry name" value="SpoIIE"/>
    <property type="match status" value="1"/>
</dbReference>
<keyword evidence="6" id="KW-0723">Serine/threonine-protein kinase</keyword>
<feature type="transmembrane region" description="Helical" evidence="3">
    <location>
        <begin position="185"/>
        <end position="206"/>
    </location>
</feature>
<feature type="transmembrane region" description="Helical" evidence="3">
    <location>
        <begin position="281"/>
        <end position="302"/>
    </location>
</feature>
<feature type="transmembrane region" description="Helical" evidence="3">
    <location>
        <begin position="242"/>
        <end position="269"/>
    </location>
</feature>
<dbReference type="Gene3D" id="2.60.40.2380">
    <property type="match status" value="1"/>
</dbReference>
<dbReference type="InterPro" id="IPR036457">
    <property type="entry name" value="PPM-type-like_dom_sf"/>
</dbReference>
<keyword evidence="6" id="KW-0418">Kinase</keyword>
<feature type="transmembrane region" description="Helical" evidence="3">
    <location>
        <begin position="213"/>
        <end position="230"/>
    </location>
</feature>
<keyword evidence="4" id="KW-0732">Signal</keyword>
<keyword evidence="3" id="KW-0812">Transmembrane</keyword>
<keyword evidence="1" id="KW-0378">Hydrolase</keyword>
<dbReference type="InterPro" id="IPR011622">
    <property type="entry name" value="7TMR_DISM_rcpt_extracell_dom2"/>
</dbReference>
<dbReference type="OrthoDB" id="9767435at2"/>
<dbReference type="RefSeq" id="WP_002696024.1">
    <property type="nucleotide sequence ID" value="NZ_AAWS01000010.1"/>
</dbReference>
<proteinExistence type="predicted"/>
<dbReference type="Proteomes" id="UP000004095">
    <property type="component" value="Unassembled WGS sequence"/>
</dbReference>
<sequence length="747" mass="85869">MPNQKIVFLNLLICVLLFWKGVQAQAPQKITHQQTSVSFNSNTLYFFEDTQGALDFTQVKQRAFVPVKHPGNSFGVSKSVFWFRFHLQNHHPTQKKWLLKVAHPLLDHLTLYYKANEKWQKLSLGDKKNFAQRPIDSRYFVIPLQLNSTKRQTYYLRVQSESTIQVPLTLYIPKAFYKQQSNEQFLYGMYFGILLVMALYNLPIFLSTKDQSYLLYVLFIFATGLFNAALEGYTFQHLWPNQVWWGSVSVIFFGGVSGMCLFWYTSVFLNTRKYAPRLRKMLLGAGVLYGCTSLLSLFSVILSTQVLPLLYVFSLPTILYSAIVCYKRGMVAARFFLLAWTLVVLSVVIYSLSITGLLPSNLFTHHLPEVSLVVAIILLSLALADRYRQYKREKEQVSNRILELQSQTNEYLETKVKERTRELHKKGEEIATQNEELKQQQEEIVAQSEFIAETNVQLKKESKKTKESIQAAQAIQNAILPGRTRLQELFDDHLFVLYQPKDIVSGDFYWVNKVKEQPQVENLLAEAKVHGQEGKFPSTVKPLQYTEATFVAVVDCTGHGIPGAFMSMIGNSLLNEIVNEMQIYETNLILDKLHEKLVGGLNQEEDATMDQGMDVCLCKCEKMLDETTKVTFTGSKRPLYYIKDGKLGELRGDRTPIGGWSFRARKKFNANTLYLNSGDMLYLTTDGYIDLPNRKRKSFGTRRLKVMFEANAHLPVDQQKETFTQVMKEFLLNSEQRDDITIVGLKV</sequence>
<feature type="transmembrane region" description="Helical" evidence="3">
    <location>
        <begin position="366"/>
        <end position="384"/>
    </location>
</feature>
<keyword evidence="3" id="KW-0472">Membrane</keyword>
<dbReference type="AlphaFoldDB" id="A1ZJ61"/>
<feature type="coiled-coil region" evidence="2">
    <location>
        <begin position="387"/>
        <end position="443"/>
    </location>
</feature>
<dbReference type="InterPro" id="IPR052016">
    <property type="entry name" value="Bact_Sigma-Reg"/>
</dbReference>
<dbReference type="EMBL" id="AAWS01000010">
    <property type="protein sequence ID" value="EAY29597.1"/>
    <property type="molecule type" value="Genomic_DNA"/>
</dbReference>
<dbReference type="InterPro" id="IPR011623">
    <property type="entry name" value="7TMR_DISM_rcpt_extracell_dom1"/>
</dbReference>
<feature type="signal peptide" evidence="4">
    <location>
        <begin position="1"/>
        <end position="24"/>
    </location>
</feature>
<keyword evidence="6" id="KW-0808">Transferase</keyword>
<dbReference type="PANTHER" id="PTHR43156">
    <property type="entry name" value="STAGE II SPORULATION PROTEIN E-RELATED"/>
    <property type="match status" value="1"/>
</dbReference>
<dbReference type="Pfam" id="PF07695">
    <property type="entry name" value="7TMR-DISM_7TM"/>
    <property type="match status" value="1"/>
</dbReference>
<feature type="chain" id="PRO_5002641485" evidence="4">
    <location>
        <begin position="25"/>
        <end position="747"/>
    </location>
</feature>
<evidence type="ECO:0000256" key="3">
    <source>
        <dbReference type="SAM" id="Phobius"/>
    </source>
</evidence>
<keyword evidence="3" id="KW-1133">Transmembrane helix</keyword>
<keyword evidence="7" id="KW-1185">Reference proteome</keyword>
<evidence type="ECO:0000313" key="6">
    <source>
        <dbReference type="EMBL" id="EAY29597.1"/>
    </source>
</evidence>
<dbReference type="GO" id="GO:0004674">
    <property type="term" value="F:protein serine/threonine kinase activity"/>
    <property type="evidence" value="ECO:0007669"/>
    <property type="project" value="UniProtKB-KW"/>
</dbReference>
<organism evidence="6 7">
    <name type="scientific">Microscilla marina ATCC 23134</name>
    <dbReference type="NCBI Taxonomy" id="313606"/>
    <lineage>
        <taxon>Bacteria</taxon>
        <taxon>Pseudomonadati</taxon>
        <taxon>Bacteroidota</taxon>
        <taxon>Cytophagia</taxon>
        <taxon>Cytophagales</taxon>
        <taxon>Microscillaceae</taxon>
        <taxon>Microscilla</taxon>
    </lineage>
</organism>
<name>A1ZJ61_MICM2</name>
<evidence type="ECO:0000256" key="1">
    <source>
        <dbReference type="ARBA" id="ARBA00022801"/>
    </source>
</evidence>
<feature type="transmembrane region" description="Helical" evidence="3">
    <location>
        <begin position="308"/>
        <end position="326"/>
    </location>
</feature>
<feature type="domain" description="PPM-type phosphatase" evidence="5">
    <location>
        <begin position="531"/>
        <end position="747"/>
    </location>
</feature>
<evidence type="ECO:0000256" key="2">
    <source>
        <dbReference type="SAM" id="Coils"/>
    </source>
</evidence>
<evidence type="ECO:0000313" key="7">
    <source>
        <dbReference type="Proteomes" id="UP000004095"/>
    </source>
</evidence>
<protein>
    <submittedName>
        <fullName evidence="6">Serine/threonine protein kinases</fullName>
    </submittedName>
</protein>
<comment type="caution">
    <text evidence="6">The sequence shown here is derived from an EMBL/GenBank/DDBJ whole genome shotgun (WGS) entry which is preliminary data.</text>
</comment>
<dbReference type="SMART" id="SM00331">
    <property type="entry name" value="PP2C_SIG"/>
    <property type="match status" value="1"/>
</dbReference>
<keyword evidence="2" id="KW-0175">Coiled coil</keyword>
<dbReference type="GO" id="GO:0016791">
    <property type="term" value="F:phosphatase activity"/>
    <property type="evidence" value="ECO:0007669"/>
    <property type="project" value="TreeGrafter"/>
</dbReference>
<reference evidence="6 7" key="1">
    <citation type="submission" date="2007-01" db="EMBL/GenBank/DDBJ databases">
        <authorList>
            <person name="Haygood M."/>
            <person name="Podell S."/>
            <person name="Anderson C."/>
            <person name="Hopkinson B."/>
            <person name="Roe K."/>
            <person name="Barbeau K."/>
            <person name="Gaasterland T."/>
            <person name="Ferriera S."/>
            <person name="Johnson J."/>
            <person name="Kravitz S."/>
            <person name="Beeson K."/>
            <person name="Sutton G."/>
            <person name="Rogers Y.-H."/>
            <person name="Friedman R."/>
            <person name="Frazier M."/>
            <person name="Venter J.C."/>
        </authorList>
    </citation>
    <scope>NUCLEOTIDE SEQUENCE [LARGE SCALE GENOMIC DNA]</scope>
    <source>
        <strain evidence="6 7">ATCC 23134</strain>
    </source>
</reference>
<dbReference type="InterPro" id="IPR001932">
    <property type="entry name" value="PPM-type_phosphatase-like_dom"/>
</dbReference>